<keyword evidence="1" id="KW-0732">Signal</keyword>
<accession>A0A835Z7Q3</accession>
<feature type="chain" id="PRO_5032845613" description="Coenzyme Q-binding protein COQ10 START domain-containing protein" evidence="1">
    <location>
        <begin position="17"/>
        <end position="309"/>
    </location>
</feature>
<proteinExistence type="predicted"/>
<protein>
    <recommendedName>
        <fullName evidence="4">Coenzyme Q-binding protein COQ10 START domain-containing protein</fullName>
    </recommendedName>
</protein>
<dbReference type="OrthoDB" id="41924at2759"/>
<organism evidence="2 3">
    <name type="scientific">Tribonema minus</name>
    <dbReference type="NCBI Taxonomy" id="303371"/>
    <lineage>
        <taxon>Eukaryota</taxon>
        <taxon>Sar</taxon>
        <taxon>Stramenopiles</taxon>
        <taxon>Ochrophyta</taxon>
        <taxon>PX clade</taxon>
        <taxon>Xanthophyceae</taxon>
        <taxon>Tribonematales</taxon>
        <taxon>Tribonemataceae</taxon>
        <taxon>Tribonema</taxon>
    </lineage>
</organism>
<keyword evidence="3" id="KW-1185">Reference proteome</keyword>
<sequence>MRCLLLLALGLAAVAARKELTPHPHQGLSDPYPPGKPETELASKDIQLLRDGKLVQQSFKKGGGAGRALAVQDLHAPPDYVWDRILDFGNYPKMVPKVVKCNNYEVETFRNGTEAIKTRMVMNVFGAKFDNHIYHTYFKSLSSLTWTLDYARRSTLDDSVGYWYVEPCPDKSKQDVQEWSRVYYSCMLRVPKWVPGIVVNFLEKKAVSEANMWLKREAEAKFAKDKVSGQQLGKRGGTGGGVFGGFSLKGAGQHAAAPAAVEEEEDEDEEFTIAGTALGVARKAATFGVGYGAGWFMHARAVRRRSEEE</sequence>
<dbReference type="SUPFAM" id="SSF55961">
    <property type="entry name" value="Bet v1-like"/>
    <property type="match status" value="1"/>
</dbReference>
<dbReference type="InterPro" id="IPR023393">
    <property type="entry name" value="START-like_dom_sf"/>
</dbReference>
<dbReference type="AlphaFoldDB" id="A0A835Z7Q3"/>
<dbReference type="CDD" id="cd07812">
    <property type="entry name" value="SRPBCC"/>
    <property type="match status" value="1"/>
</dbReference>
<reference evidence="2" key="1">
    <citation type="submission" date="2021-02" db="EMBL/GenBank/DDBJ databases">
        <title>First Annotated Genome of the Yellow-green Alga Tribonema minus.</title>
        <authorList>
            <person name="Mahan K.M."/>
        </authorList>
    </citation>
    <scope>NUCLEOTIDE SEQUENCE</scope>
    <source>
        <strain evidence="2">UTEX B ZZ1240</strain>
    </source>
</reference>
<dbReference type="EMBL" id="JAFCMP010000079">
    <property type="protein sequence ID" value="KAG5188008.1"/>
    <property type="molecule type" value="Genomic_DNA"/>
</dbReference>
<evidence type="ECO:0000313" key="3">
    <source>
        <dbReference type="Proteomes" id="UP000664859"/>
    </source>
</evidence>
<comment type="caution">
    <text evidence="2">The sequence shown here is derived from an EMBL/GenBank/DDBJ whole genome shotgun (WGS) entry which is preliminary data.</text>
</comment>
<dbReference type="Gene3D" id="3.30.530.20">
    <property type="match status" value="1"/>
</dbReference>
<dbReference type="Proteomes" id="UP000664859">
    <property type="component" value="Unassembled WGS sequence"/>
</dbReference>
<evidence type="ECO:0008006" key="4">
    <source>
        <dbReference type="Google" id="ProtNLM"/>
    </source>
</evidence>
<evidence type="ECO:0000313" key="2">
    <source>
        <dbReference type="EMBL" id="KAG5188008.1"/>
    </source>
</evidence>
<evidence type="ECO:0000256" key="1">
    <source>
        <dbReference type="SAM" id="SignalP"/>
    </source>
</evidence>
<feature type="signal peptide" evidence="1">
    <location>
        <begin position="1"/>
        <end position="16"/>
    </location>
</feature>
<name>A0A835Z7Q3_9STRA</name>
<gene>
    <name evidence="2" type="ORF">JKP88DRAFT_347956</name>
</gene>